<evidence type="ECO:0000313" key="1">
    <source>
        <dbReference type="EMBL" id="WDE00942.1"/>
    </source>
</evidence>
<dbReference type="RefSeq" id="WP_160298411.1">
    <property type="nucleotide sequence ID" value="NZ_CP059735.1"/>
</dbReference>
<dbReference type="EMBL" id="CP059735">
    <property type="protein sequence ID" value="WDE00942.1"/>
    <property type="molecule type" value="Genomic_DNA"/>
</dbReference>
<proteinExistence type="predicted"/>
<evidence type="ECO:0000313" key="2">
    <source>
        <dbReference type="Proteomes" id="UP000032568"/>
    </source>
</evidence>
<gene>
    <name evidence="1" type="ORF">SG35_010100</name>
</gene>
<keyword evidence="2" id="KW-1185">Reference proteome</keyword>
<reference evidence="1 2" key="1">
    <citation type="journal article" date="2015" name="Genome Announc.">
        <title>Draft Genome Sequences of Marine Isolates of Thalassomonas viridans and Thalassomonas actiniarum.</title>
        <authorList>
            <person name="Olonade I."/>
            <person name="van Zyl L.J."/>
            <person name="Trindade M."/>
        </authorList>
    </citation>
    <scope>NUCLEOTIDE SEQUENCE [LARGE SCALE GENOMIC DNA]</scope>
    <source>
        <strain evidence="1 2">A5K-106</strain>
    </source>
</reference>
<accession>A0AAF0C385</accession>
<organism evidence="1 2">
    <name type="scientific">Thalassomonas actiniarum</name>
    <dbReference type="NCBI Taxonomy" id="485447"/>
    <lineage>
        <taxon>Bacteria</taxon>
        <taxon>Pseudomonadati</taxon>
        <taxon>Pseudomonadota</taxon>
        <taxon>Gammaproteobacteria</taxon>
        <taxon>Alteromonadales</taxon>
        <taxon>Colwelliaceae</taxon>
        <taxon>Thalassomonas</taxon>
    </lineage>
</organism>
<sequence>MKLKLNKKKLVNLSEKALKLDNKATKKVAGASIFQCPGNGGGTEHLGKNNDY</sequence>
<dbReference type="AlphaFoldDB" id="A0AAF0C385"/>
<name>A0AAF0C385_9GAMM</name>
<reference evidence="1 2" key="2">
    <citation type="journal article" date="2022" name="Mar. Drugs">
        <title>Bioassay-Guided Fractionation Leads to the Detection of Cholic Acid Generated by the Rare Thalassomonas sp.</title>
        <authorList>
            <person name="Pheiffer F."/>
            <person name="Schneider Y.K."/>
            <person name="Hansen E.H."/>
            <person name="Andersen J.H."/>
            <person name="Isaksson J."/>
            <person name="Busche T."/>
            <person name="R C."/>
            <person name="Kalinowski J."/>
            <person name="Zyl L.V."/>
            <person name="Trindade M."/>
        </authorList>
    </citation>
    <scope>NUCLEOTIDE SEQUENCE [LARGE SCALE GENOMIC DNA]</scope>
    <source>
        <strain evidence="1 2">A5K-106</strain>
    </source>
</reference>
<dbReference type="Proteomes" id="UP000032568">
    <property type="component" value="Chromosome"/>
</dbReference>
<dbReference type="KEGG" id="tact:SG35_010100"/>
<protein>
    <submittedName>
        <fullName evidence="1">Uncharacterized protein</fullName>
    </submittedName>
</protein>